<sequence length="301" mass="33682">MTLHGIIPVWKPKGMTSHDVVSRIRRLAGQKRVGHTGTLDPEVEGVLPICLGQATRLVEYIQNLPKRYQGTMTVGIATDTEDQTGKIVEQVDDIPKTFPLDDVAQAFQGEMEQVPPMYSAVKIKGERLYELARKGLVTERPSRRVTIYQLDIQQVESDAYPILAFDVTCSKGTYVRTLCVDIGKSLGYPAHMSKLIRVQSGPFQTADCYTLEELGLAKEEGTFAQTLVAMGEAMCHLPAIVVNQEDGQRVLDGSIFEWDETVKVSASNLVRIYDESGRFCAIYEIHHQDLRPVKVFRDVHE</sequence>
<dbReference type="InterPro" id="IPR014780">
    <property type="entry name" value="tRNA_psdUridine_synth_TruB"/>
</dbReference>
<dbReference type="Pfam" id="PF01509">
    <property type="entry name" value="TruB_N"/>
    <property type="match status" value="1"/>
</dbReference>
<dbReference type="Pfam" id="PF16198">
    <property type="entry name" value="TruB_C_2"/>
    <property type="match status" value="1"/>
</dbReference>
<accession>A0A6I4VWE1</accession>
<dbReference type="InterPro" id="IPR002501">
    <property type="entry name" value="PsdUridine_synth_N"/>
</dbReference>
<evidence type="ECO:0000259" key="7">
    <source>
        <dbReference type="Pfam" id="PF16198"/>
    </source>
</evidence>
<dbReference type="FunFam" id="3.30.2350.10:FF:000011">
    <property type="entry name" value="tRNA pseudouridine synthase B"/>
    <property type="match status" value="1"/>
</dbReference>
<evidence type="ECO:0000256" key="3">
    <source>
        <dbReference type="ARBA" id="ARBA00022694"/>
    </source>
</evidence>
<evidence type="ECO:0000256" key="2">
    <source>
        <dbReference type="ARBA" id="ARBA00005642"/>
    </source>
</evidence>
<comment type="catalytic activity">
    <reaction evidence="1 5">
        <text>uridine(55) in tRNA = pseudouridine(55) in tRNA</text>
        <dbReference type="Rhea" id="RHEA:42532"/>
        <dbReference type="Rhea" id="RHEA-COMP:10101"/>
        <dbReference type="Rhea" id="RHEA-COMP:10102"/>
        <dbReference type="ChEBI" id="CHEBI:65314"/>
        <dbReference type="ChEBI" id="CHEBI:65315"/>
        <dbReference type="EC" id="5.4.99.25"/>
    </reaction>
</comment>
<keyword evidence="3 5" id="KW-0819">tRNA processing</keyword>
<evidence type="ECO:0000313" key="9">
    <source>
        <dbReference type="Proteomes" id="UP000430692"/>
    </source>
</evidence>
<dbReference type="AlphaFoldDB" id="A0A6I4VWE1"/>
<keyword evidence="9" id="KW-1185">Reference proteome</keyword>
<feature type="active site" description="Nucleophile" evidence="5">
    <location>
        <position position="40"/>
    </location>
</feature>
<dbReference type="GO" id="GO:1990481">
    <property type="term" value="P:mRNA pseudouridine synthesis"/>
    <property type="evidence" value="ECO:0007669"/>
    <property type="project" value="TreeGrafter"/>
</dbReference>
<dbReference type="Proteomes" id="UP000430692">
    <property type="component" value="Unassembled WGS sequence"/>
</dbReference>
<reference evidence="8 9" key="1">
    <citation type="submission" date="2019-12" db="EMBL/GenBank/DDBJ databases">
        <title>Whole-genome analyses of novel actinobacteria.</title>
        <authorList>
            <person name="Sahin N."/>
            <person name="Saygin H."/>
        </authorList>
    </citation>
    <scope>NUCLEOTIDE SEQUENCE [LARGE SCALE GENOMIC DNA]</scope>
    <source>
        <strain evidence="8 9">KC615</strain>
    </source>
</reference>
<proteinExistence type="inferred from homology"/>
<evidence type="ECO:0000256" key="1">
    <source>
        <dbReference type="ARBA" id="ARBA00000385"/>
    </source>
</evidence>
<comment type="caution">
    <text evidence="8">The sequence shown here is derived from an EMBL/GenBank/DDBJ whole genome shotgun (WGS) entry which is preliminary data.</text>
</comment>
<dbReference type="GO" id="GO:0031119">
    <property type="term" value="P:tRNA pseudouridine synthesis"/>
    <property type="evidence" value="ECO:0007669"/>
    <property type="project" value="UniProtKB-UniRule"/>
</dbReference>
<evidence type="ECO:0000313" key="8">
    <source>
        <dbReference type="EMBL" id="MXQ54911.1"/>
    </source>
</evidence>
<dbReference type="EC" id="5.4.99.25" evidence="5"/>
<organism evidence="8 9">
    <name type="scientific">Shimazuella alba</name>
    <dbReference type="NCBI Taxonomy" id="2690964"/>
    <lineage>
        <taxon>Bacteria</taxon>
        <taxon>Bacillati</taxon>
        <taxon>Bacillota</taxon>
        <taxon>Bacilli</taxon>
        <taxon>Bacillales</taxon>
        <taxon>Thermoactinomycetaceae</taxon>
        <taxon>Shimazuella</taxon>
    </lineage>
</organism>
<evidence type="ECO:0000259" key="6">
    <source>
        <dbReference type="Pfam" id="PF01509"/>
    </source>
</evidence>
<dbReference type="CDD" id="cd02573">
    <property type="entry name" value="PseudoU_synth_EcTruB"/>
    <property type="match status" value="1"/>
</dbReference>
<gene>
    <name evidence="5 8" type="primary">truB</name>
    <name evidence="8" type="ORF">GSM42_14530</name>
</gene>
<evidence type="ECO:0000256" key="5">
    <source>
        <dbReference type="HAMAP-Rule" id="MF_01080"/>
    </source>
</evidence>
<dbReference type="GO" id="GO:0003723">
    <property type="term" value="F:RNA binding"/>
    <property type="evidence" value="ECO:0007669"/>
    <property type="project" value="InterPro"/>
</dbReference>
<feature type="domain" description="Pseudouridine synthase II N-terminal" evidence="6">
    <location>
        <begin position="25"/>
        <end position="175"/>
    </location>
</feature>
<feature type="domain" description="tRNA pseudouridylate synthase B C-terminal" evidence="7">
    <location>
        <begin position="176"/>
        <end position="217"/>
    </location>
</feature>
<evidence type="ECO:0000256" key="4">
    <source>
        <dbReference type="ARBA" id="ARBA00023235"/>
    </source>
</evidence>
<keyword evidence="4 5" id="KW-0413">Isomerase</keyword>
<protein>
    <recommendedName>
        <fullName evidence="5">tRNA pseudouridine synthase B</fullName>
        <ecNumber evidence="5">5.4.99.25</ecNumber>
    </recommendedName>
    <alternativeName>
        <fullName evidence="5">tRNA pseudouridine(55) synthase</fullName>
        <shortName evidence="5">Psi55 synthase</shortName>
    </alternativeName>
    <alternativeName>
        <fullName evidence="5">tRNA pseudouridylate synthase</fullName>
    </alternativeName>
    <alternativeName>
        <fullName evidence="5">tRNA-uridine isomerase</fullName>
    </alternativeName>
</protein>
<name>A0A6I4VWE1_9BACL</name>
<dbReference type="PANTHER" id="PTHR13767">
    <property type="entry name" value="TRNA-PSEUDOURIDINE SYNTHASE"/>
    <property type="match status" value="1"/>
</dbReference>
<comment type="similarity">
    <text evidence="2 5">Belongs to the pseudouridine synthase TruB family. Type 1 subfamily.</text>
</comment>
<dbReference type="HAMAP" id="MF_01080">
    <property type="entry name" value="TruB_bact"/>
    <property type="match status" value="1"/>
</dbReference>
<dbReference type="InterPro" id="IPR020103">
    <property type="entry name" value="PsdUridine_synth_cat_dom_sf"/>
</dbReference>
<dbReference type="SUPFAM" id="SSF55120">
    <property type="entry name" value="Pseudouridine synthase"/>
    <property type="match status" value="1"/>
</dbReference>
<dbReference type="InterPro" id="IPR032819">
    <property type="entry name" value="TruB_C"/>
</dbReference>
<dbReference type="NCBIfam" id="TIGR00431">
    <property type="entry name" value="TruB"/>
    <property type="match status" value="1"/>
</dbReference>
<dbReference type="EMBL" id="WUUL01000010">
    <property type="protein sequence ID" value="MXQ54911.1"/>
    <property type="molecule type" value="Genomic_DNA"/>
</dbReference>
<dbReference type="Gene3D" id="3.30.2350.10">
    <property type="entry name" value="Pseudouridine synthase"/>
    <property type="match status" value="1"/>
</dbReference>
<dbReference type="RefSeq" id="WP_160802265.1">
    <property type="nucleotide sequence ID" value="NZ_WUUL01000010.1"/>
</dbReference>
<dbReference type="GO" id="GO:0160148">
    <property type="term" value="F:tRNA pseudouridine(55) synthase activity"/>
    <property type="evidence" value="ECO:0007669"/>
    <property type="project" value="UniProtKB-EC"/>
</dbReference>
<comment type="function">
    <text evidence="5">Responsible for synthesis of pseudouridine from uracil-55 in the psi GC loop of transfer RNAs.</text>
</comment>
<dbReference type="PANTHER" id="PTHR13767:SF2">
    <property type="entry name" value="PSEUDOURIDYLATE SYNTHASE TRUB1"/>
    <property type="match status" value="1"/>
</dbReference>